<dbReference type="PANTHER" id="PTHR33678:SF1">
    <property type="entry name" value="BLL1576 PROTEIN"/>
    <property type="match status" value="1"/>
</dbReference>
<dbReference type="EMBL" id="AUZX01004190">
    <property type="protein sequence ID" value="EQD71534.1"/>
    <property type="molecule type" value="Genomic_DNA"/>
</dbReference>
<name>T1CSK6_9ZZZZ</name>
<reference evidence="2" key="1">
    <citation type="submission" date="2013-08" db="EMBL/GenBank/DDBJ databases">
        <authorList>
            <person name="Mendez C."/>
            <person name="Richter M."/>
            <person name="Ferrer M."/>
            <person name="Sanchez J."/>
        </authorList>
    </citation>
    <scope>NUCLEOTIDE SEQUENCE</scope>
</reference>
<feature type="domain" description="Transposase IS66 central" evidence="1">
    <location>
        <begin position="2"/>
        <end position="117"/>
    </location>
</feature>
<dbReference type="InterPro" id="IPR004291">
    <property type="entry name" value="Transposase_IS66_central"/>
</dbReference>
<accession>T1CSK6</accession>
<sequence>MRDAGIDISRATLCGWVMTVGELLTPLVGVMRSELLAGSYIQADETTVDVQMHDRSGKNHQSYLWQYGTPGKSAVFEFRMGREREGPLRFLANFEGILQTDGYAAYDRDGARRRWCMRPVGATRGENLWTR</sequence>
<gene>
    <name evidence="2" type="ORF">B1A_05745</name>
</gene>
<evidence type="ECO:0000313" key="2">
    <source>
        <dbReference type="EMBL" id="EQD71534.1"/>
    </source>
</evidence>
<reference evidence="2" key="2">
    <citation type="journal article" date="2014" name="ISME J.">
        <title>Microbial stratification in low pH oxic and suboxic macroscopic growths along an acid mine drainage.</title>
        <authorList>
            <person name="Mendez-Garcia C."/>
            <person name="Mesa V."/>
            <person name="Sprenger R.R."/>
            <person name="Richter M."/>
            <person name="Diez M.S."/>
            <person name="Solano J."/>
            <person name="Bargiela R."/>
            <person name="Golyshina O.V."/>
            <person name="Manteca A."/>
            <person name="Ramos J.L."/>
            <person name="Gallego J.R."/>
            <person name="Llorente I."/>
            <person name="Martins Dos Santos V.A."/>
            <person name="Jensen O.N."/>
            <person name="Pelaez A.I."/>
            <person name="Sanchez J."/>
            <person name="Ferrer M."/>
        </authorList>
    </citation>
    <scope>NUCLEOTIDE SEQUENCE</scope>
</reference>
<dbReference type="PANTHER" id="PTHR33678">
    <property type="entry name" value="BLL1576 PROTEIN"/>
    <property type="match status" value="1"/>
</dbReference>
<organism evidence="2">
    <name type="scientific">mine drainage metagenome</name>
    <dbReference type="NCBI Taxonomy" id="410659"/>
    <lineage>
        <taxon>unclassified sequences</taxon>
        <taxon>metagenomes</taxon>
        <taxon>ecological metagenomes</taxon>
    </lineage>
</organism>
<dbReference type="AlphaFoldDB" id="T1CSK6"/>
<proteinExistence type="predicted"/>
<dbReference type="InterPro" id="IPR052344">
    <property type="entry name" value="Transposase-related"/>
</dbReference>
<comment type="caution">
    <text evidence="2">The sequence shown here is derived from an EMBL/GenBank/DDBJ whole genome shotgun (WGS) entry which is preliminary data.</text>
</comment>
<evidence type="ECO:0000259" key="1">
    <source>
        <dbReference type="Pfam" id="PF03050"/>
    </source>
</evidence>
<dbReference type="Pfam" id="PF03050">
    <property type="entry name" value="DDE_Tnp_IS66"/>
    <property type="match status" value="1"/>
</dbReference>
<protein>
    <submittedName>
        <fullName evidence="2">Transposase, IS66</fullName>
    </submittedName>
</protein>